<keyword evidence="2" id="KW-1185">Reference proteome</keyword>
<protein>
    <recommendedName>
        <fullName evidence="3">DUF5007 domain-containing protein</fullName>
    </recommendedName>
</protein>
<dbReference type="EMBL" id="FQUU01000001">
    <property type="protein sequence ID" value="SHE28667.1"/>
    <property type="molecule type" value="Genomic_DNA"/>
</dbReference>
<evidence type="ECO:0000313" key="1">
    <source>
        <dbReference type="EMBL" id="SHE28667.1"/>
    </source>
</evidence>
<proteinExistence type="predicted"/>
<reference evidence="1 2" key="1">
    <citation type="submission" date="2016-11" db="EMBL/GenBank/DDBJ databases">
        <authorList>
            <person name="Jaros S."/>
            <person name="Januszkiewicz K."/>
            <person name="Wedrychowicz H."/>
        </authorList>
    </citation>
    <scope>NUCLEOTIDE SEQUENCE [LARGE SCALE GENOMIC DNA]</scope>
    <source>
        <strain evidence="1 2">DSM 18119</strain>
    </source>
</reference>
<sequence length="359" mass="40804">MKKNIVYSVLMLALAGCYKVPEQKGFLSNDLYLKGTDTINLALGSKGNSNVAWLDGSSEPCLFTLENIRDKNGNRSEQFFTKYPYNTWIKPYDNKTDTTMALVKAKISTTELPPVSINPVNGMLQFLETTSNLKQPGDVYHVDVKVKNSYGEKIYKDYAKLKLTSESQPFIFYNAVVAIILVNGGGATTFTLYDNITDNDLQRHQNIYERNGKELLDVYKLSDEPSTGIKLLIQYKDADGKVFPAQDYRTYSTGTESYFDYAVNRQNTAEGAMIEFPMTPWPTRQDLLSYLKGGTMGFDKLDTAALHQGVYYDKKYPFLNPWPADSWGASKWFIRLRSKILFKESGTWVISCKFPYTHI</sequence>
<organism evidence="1 2">
    <name type="scientific">Flavisolibacter ginsengisoli DSM 18119</name>
    <dbReference type="NCBI Taxonomy" id="1121884"/>
    <lineage>
        <taxon>Bacteria</taxon>
        <taxon>Pseudomonadati</taxon>
        <taxon>Bacteroidota</taxon>
        <taxon>Chitinophagia</taxon>
        <taxon>Chitinophagales</taxon>
        <taxon>Chitinophagaceae</taxon>
        <taxon>Flavisolibacter</taxon>
    </lineage>
</organism>
<name>A0A1M4S9E5_9BACT</name>
<dbReference type="AlphaFoldDB" id="A0A1M4S9E5"/>
<dbReference type="STRING" id="1121884.SAMN02745131_00016"/>
<accession>A0A1M4S9E5</accession>
<evidence type="ECO:0008006" key="3">
    <source>
        <dbReference type="Google" id="ProtNLM"/>
    </source>
</evidence>
<dbReference type="PROSITE" id="PS51257">
    <property type="entry name" value="PROKAR_LIPOPROTEIN"/>
    <property type="match status" value="1"/>
</dbReference>
<dbReference type="Proteomes" id="UP000184048">
    <property type="component" value="Unassembled WGS sequence"/>
</dbReference>
<dbReference type="RefSeq" id="WP_072833209.1">
    <property type="nucleotide sequence ID" value="NZ_FQUU01000001.1"/>
</dbReference>
<evidence type="ECO:0000313" key="2">
    <source>
        <dbReference type="Proteomes" id="UP000184048"/>
    </source>
</evidence>
<gene>
    <name evidence="1" type="ORF">SAMN02745131_00016</name>
</gene>